<dbReference type="PANTHER" id="PTHR11795:SF445">
    <property type="entry name" value="AMINO ACID ABC TRANSPORTER PERMEASE PROTEIN"/>
    <property type="match status" value="1"/>
</dbReference>
<keyword evidence="6 9" id="KW-1133">Transmembrane helix</keyword>
<sequence>MLGQQLLNGVVLGTIYALFSLGFTIIFGVLHVINLMYGVFFAVGAYIALYATQHLGLGILGAAMLAAIATGALAVVCDTLVVSPLRRREERHLASLLATMGMSLFSYALLTRLMGTETRTFATPVGDASLSLGAVSVTQLQLMIVALVLLMVGTLFWFLRRTRWGTAIRAIADNEVAAQLMGLSPRSLFAIVSFLGGALAAVAGTLIGMNFGAVQPFMGETMMLQGFAVVIVGGLGSMPGALLAGLLIGILEILVTAYVSSAYRNAVTFSLLLAALWLLPNGLLPAPTAQKV</sequence>
<accession>A0A5E4WH56</accession>
<dbReference type="EMBL" id="CABPSB010000011">
    <property type="protein sequence ID" value="VVE23159.1"/>
    <property type="molecule type" value="Genomic_DNA"/>
</dbReference>
<feature type="transmembrane region" description="Helical" evidence="9">
    <location>
        <begin position="188"/>
        <end position="207"/>
    </location>
</feature>
<dbReference type="RefSeq" id="WP_150669829.1">
    <property type="nucleotide sequence ID" value="NZ_CABPSB010000011.1"/>
</dbReference>
<dbReference type="OrthoDB" id="9807115at2"/>
<feature type="transmembrane region" description="Helical" evidence="9">
    <location>
        <begin position="130"/>
        <end position="159"/>
    </location>
</feature>
<feature type="transmembrane region" description="Helical" evidence="9">
    <location>
        <begin position="262"/>
        <end position="279"/>
    </location>
</feature>
<dbReference type="GO" id="GO:0006865">
    <property type="term" value="P:amino acid transport"/>
    <property type="evidence" value="ECO:0007669"/>
    <property type="project" value="UniProtKB-KW"/>
</dbReference>
<keyword evidence="11" id="KW-1185">Reference proteome</keyword>
<evidence type="ECO:0000256" key="9">
    <source>
        <dbReference type="SAM" id="Phobius"/>
    </source>
</evidence>
<feature type="transmembrane region" description="Helical" evidence="9">
    <location>
        <begin position="34"/>
        <end position="51"/>
    </location>
</feature>
<evidence type="ECO:0000256" key="7">
    <source>
        <dbReference type="ARBA" id="ARBA00023136"/>
    </source>
</evidence>
<evidence type="ECO:0000256" key="4">
    <source>
        <dbReference type="ARBA" id="ARBA00022692"/>
    </source>
</evidence>
<dbReference type="GO" id="GO:0022857">
    <property type="term" value="F:transmembrane transporter activity"/>
    <property type="evidence" value="ECO:0007669"/>
    <property type="project" value="InterPro"/>
</dbReference>
<dbReference type="Pfam" id="PF02653">
    <property type="entry name" value="BPD_transp_2"/>
    <property type="match status" value="1"/>
</dbReference>
<organism evidence="10 11">
    <name type="scientific">Pandoraea anhela</name>
    <dbReference type="NCBI Taxonomy" id="2508295"/>
    <lineage>
        <taxon>Bacteria</taxon>
        <taxon>Pseudomonadati</taxon>
        <taxon>Pseudomonadota</taxon>
        <taxon>Betaproteobacteria</taxon>
        <taxon>Burkholderiales</taxon>
        <taxon>Burkholderiaceae</taxon>
        <taxon>Pandoraea</taxon>
    </lineage>
</organism>
<keyword evidence="7 9" id="KW-0472">Membrane</keyword>
<dbReference type="Proteomes" id="UP000406256">
    <property type="component" value="Unassembled WGS sequence"/>
</dbReference>
<evidence type="ECO:0000313" key="11">
    <source>
        <dbReference type="Proteomes" id="UP000406256"/>
    </source>
</evidence>
<keyword evidence="2" id="KW-0813">Transport</keyword>
<evidence type="ECO:0000256" key="6">
    <source>
        <dbReference type="ARBA" id="ARBA00022989"/>
    </source>
</evidence>
<evidence type="ECO:0000256" key="3">
    <source>
        <dbReference type="ARBA" id="ARBA00022475"/>
    </source>
</evidence>
<dbReference type="InterPro" id="IPR001851">
    <property type="entry name" value="ABC_transp_permease"/>
</dbReference>
<dbReference type="InterPro" id="IPR052157">
    <property type="entry name" value="BCAA_transport_permease"/>
</dbReference>
<evidence type="ECO:0000313" key="10">
    <source>
        <dbReference type="EMBL" id="VVE23159.1"/>
    </source>
</evidence>
<dbReference type="CDD" id="cd06582">
    <property type="entry name" value="TM_PBP1_LivH_like"/>
    <property type="match status" value="1"/>
</dbReference>
<feature type="transmembrane region" description="Helical" evidence="9">
    <location>
        <begin position="93"/>
        <end position="110"/>
    </location>
</feature>
<dbReference type="AlphaFoldDB" id="A0A5E4WH56"/>
<comment type="similarity">
    <text evidence="8">Belongs to the binding-protein-dependent transport system permease family. LivHM subfamily.</text>
</comment>
<dbReference type="PANTHER" id="PTHR11795">
    <property type="entry name" value="BRANCHED-CHAIN AMINO ACID TRANSPORT SYSTEM PERMEASE PROTEIN LIVH"/>
    <property type="match status" value="1"/>
</dbReference>
<comment type="subcellular location">
    <subcellularLocation>
        <location evidence="1">Cell membrane</location>
        <topology evidence="1">Multi-pass membrane protein</topology>
    </subcellularLocation>
</comment>
<evidence type="ECO:0000256" key="8">
    <source>
        <dbReference type="ARBA" id="ARBA00037998"/>
    </source>
</evidence>
<dbReference type="GO" id="GO:0005886">
    <property type="term" value="C:plasma membrane"/>
    <property type="evidence" value="ECO:0007669"/>
    <property type="project" value="UniProtKB-SubCell"/>
</dbReference>
<keyword evidence="3" id="KW-1003">Cell membrane</keyword>
<proteinExistence type="inferred from homology"/>
<protein>
    <submittedName>
        <fullName evidence="10">ABC transporter permease</fullName>
    </submittedName>
</protein>
<evidence type="ECO:0000256" key="2">
    <source>
        <dbReference type="ARBA" id="ARBA00022448"/>
    </source>
</evidence>
<feature type="transmembrane region" description="Helical" evidence="9">
    <location>
        <begin position="57"/>
        <end position="81"/>
    </location>
</feature>
<keyword evidence="5" id="KW-0029">Amino-acid transport</keyword>
<feature type="transmembrane region" description="Helical" evidence="9">
    <location>
        <begin position="227"/>
        <end position="255"/>
    </location>
</feature>
<gene>
    <name evidence="10" type="ORF">PAN31108_03238</name>
</gene>
<keyword evidence="4 9" id="KW-0812">Transmembrane</keyword>
<evidence type="ECO:0000256" key="1">
    <source>
        <dbReference type="ARBA" id="ARBA00004651"/>
    </source>
</evidence>
<name>A0A5E4WH56_9BURK</name>
<feature type="transmembrane region" description="Helical" evidence="9">
    <location>
        <begin position="6"/>
        <end position="27"/>
    </location>
</feature>
<reference evidence="10 11" key="1">
    <citation type="submission" date="2019-08" db="EMBL/GenBank/DDBJ databases">
        <authorList>
            <person name="Peeters C."/>
        </authorList>
    </citation>
    <scope>NUCLEOTIDE SEQUENCE [LARGE SCALE GENOMIC DNA]</scope>
    <source>
        <strain evidence="10 11">LMG 31108</strain>
    </source>
</reference>
<evidence type="ECO:0000256" key="5">
    <source>
        <dbReference type="ARBA" id="ARBA00022970"/>
    </source>
</evidence>